<evidence type="ECO:0000256" key="1">
    <source>
        <dbReference type="SAM" id="SignalP"/>
    </source>
</evidence>
<proteinExistence type="predicted"/>
<feature type="chain" id="PRO_5002572329" evidence="1">
    <location>
        <begin position="26"/>
        <end position="327"/>
    </location>
</feature>
<keyword evidence="1" id="KW-0732">Signal</keyword>
<comment type="caution">
    <text evidence="2">The sequence shown here is derived from an EMBL/GenBank/DDBJ whole genome shotgun (WGS) entry which is preliminary data.</text>
</comment>
<name>A0A0G8F3L5_BACCE</name>
<protein>
    <submittedName>
        <fullName evidence="2">Uncharacterized protein</fullName>
    </submittedName>
</protein>
<dbReference type="RefSeq" id="WP_046954462.1">
    <property type="nucleotide sequence ID" value="NZ_LCYI01000017.1"/>
</dbReference>
<dbReference type="Gene3D" id="2.130.10.10">
    <property type="entry name" value="YVTN repeat-like/Quinoprotein amine dehydrogenase"/>
    <property type="match status" value="1"/>
</dbReference>
<feature type="signal peptide" evidence="1">
    <location>
        <begin position="1"/>
        <end position="25"/>
    </location>
</feature>
<reference evidence="2 3" key="1">
    <citation type="submission" date="2015-04" db="EMBL/GenBank/DDBJ databases">
        <title>Draft Genome Sequences of Eight Spore-Forming Food Isolates of Bacillus cereus Genome sequencing.</title>
        <authorList>
            <person name="Krawcyk A.O."/>
            <person name="de Jong A."/>
            <person name="Eijlander R.T."/>
            <person name="Berendsen E.M."/>
            <person name="Holsappel S."/>
            <person name="Wells-Bennik M."/>
            <person name="Kuipers O.P."/>
        </authorList>
    </citation>
    <scope>NUCLEOTIDE SEQUENCE [LARGE SCALE GENOMIC DNA]</scope>
    <source>
        <strain evidence="2 3">B4077</strain>
    </source>
</reference>
<organism evidence="2 3">
    <name type="scientific">Bacillus cereus</name>
    <dbReference type="NCBI Taxonomy" id="1396"/>
    <lineage>
        <taxon>Bacteria</taxon>
        <taxon>Bacillati</taxon>
        <taxon>Bacillota</taxon>
        <taxon>Bacilli</taxon>
        <taxon>Bacillales</taxon>
        <taxon>Bacillaceae</taxon>
        <taxon>Bacillus</taxon>
        <taxon>Bacillus cereus group</taxon>
    </lineage>
</organism>
<dbReference type="SUPFAM" id="SSF101908">
    <property type="entry name" value="Putative isomerase YbhE"/>
    <property type="match status" value="1"/>
</dbReference>
<evidence type="ECO:0000313" key="3">
    <source>
        <dbReference type="Proteomes" id="UP000035214"/>
    </source>
</evidence>
<gene>
    <name evidence="2" type="ORF">B4077_3384</name>
</gene>
<accession>A0A0G8F3L5</accession>
<dbReference type="EMBL" id="LCYI01000017">
    <property type="protein sequence ID" value="KLA31116.1"/>
    <property type="molecule type" value="Genomic_DNA"/>
</dbReference>
<dbReference type="AlphaFoldDB" id="A0A0G8F3L5"/>
<dbReference type="PATRIC" id="fig|1396.428.peg.2766"/>
<sequence length="327" mass="35549">MIKFKKLSTLLLVSALLMLPTSASAANLYGVVSNKWDGIGTIQEAVGIDGDTIFVGNSTDLAVLSTESGGSMVSHEKNKPSFPTKGIVKTSDGNFFIAGTSGKWKVVDSSAGLVEQGQLSDKRNPRFVKKLLDGRLLLVYDKGYYAILDGDSYGVTRTGKWPNDWNINDSIQLCGHLILMVGDKGKYQVMSLTNGNVINFGDWGSTKHDITSIDRLSDGTIIAVGEGAKFALFNKEGEKIESSELTDQESKNYKWNKVVALKDKHAIVISSTGQMLLVQVDGNNKISVKAKTKLNNYTSNGTVVKIKENQVFVTLASGRYMVYQADL</sequence>
<evidence type="ECO:0000313" key="2">
    <source>
        <dbReference type="EMBL" id="KLA31116.1"/>
    </source>
</evidence>
<dbReference type="Proteomes" id="UP000035214">
    <property type="component" value="Unassembled WGS sequence"/>
</dbReference>
<dbReference type="InterPro" id="IPR015943">
    <property type="entry name" value="WD40/YVTN_repeat-like_dom_sf"/>
</dbReference>